<dbReference type="GO" id="GO:0006281">
    <property type="term" value="P:DNA repair"/>
    <property type="evidence" value="ECO:0007669"/>
    <property type="project" value="TreeGrafter"/>
</dbReference>
<sequence length="214" mass="23780">MKYKAIIFDLDGTLLDTLTDLAEGTNYALRVNGFPERTIDEIRRFVGNGARKLVERAVPDGQVEAALEQVRQDFNVYYKVHCKDHTGPYPGIMEMLQSLVKAGYTLGVVSNKPDFAVQELIPEYFPGIFASVSGERQGVAKKPAPDLIWEAMKNLRADSSDAIYVGDSEVDLEAAANAGIPCISVAWGFKGRKFLEEQQAEMIIETPSEIFHYL</sequence>
<keyword evidence="2" id="KW-1185">Reference proteome</keyword>
<dbReference type="RefSeq" id="WP_093730448.1">
    <property type="nucleotide sequence ID" value="NZ_FMYW01000008.1"/>
</dbReference>
<dbReference type="InterPro" id="IPR006549">
    <property type="entry name" value="HAD-SF_hydro_IIIA"/>
</dbReference>
<dbReference type="NCBIfam" id="TIGR01549">
    <property type="entry name" value="HAD-SF-IA-v1"/>
    <property type="match status" value="1"/>
</dbReference>
<dbReference type="InterPro" id="IPR036412">
    <property type="entry name" value="HAD-like_sf"/>
</dbReference>
<dbReference type="InterPro" id="IPR050155">
    <property type="entry name" value="HAD-like_hydrolase_sf"/>
</dbReference>
<dbReference type="Pfam" id="PF13419">
    <property type="entry name" value="HAD_2"/>
    <property type="match status" value="1"/>
</dbReference>
<proteinExistence type="predicted"/>
<dbReference type="SFLD" id="SFLDG01135">
    <property type="entry name" value="C1.5.6:_HAD__Beta-PGM__Phospha"/>
    <property type="match status" value="1"/>
</dbReference>
<dbReference type="FunFam" id="3.40.50.1000:FF:000022">
    <property type="entry name" value="Phosphoglycolate phosphatase"/>
    <property type="match status" value="1"/>
</dbReference>
<dbReference type="GO" id="GO:0005829">
    <property type="term" value="C:cytosol"/>
    <property type="evidence" value="ECO:0007669"/>
    <property type="project" value="TreeGrafter"/>
</dbReference>
<dbReference type="OrthoDB" id="9807630at2"/>
<accession>A0A1G6M327</accession>
<reference evidence="2" key="1">
    <citation type="submission" date="2016-10" db="EMBL/GenBank/DDBJ databases">
        <authorList>
            <person name="Varghese N."/>
            <person name="Submissions S."/>
        </authorList>
    </citation>
    <scope>NUCLEOTIDE SEQUENCE [LARGE SCALE GENOMIC DNA]</scope>
    <source>
        <strain evidence="2">DSM 11005</strain>
    </source>
</reference>
<protein>
    <submittedName>
        <fullName evidence="1">Phosphoglycolate phosphatase</fullName>
    </submittedName>
</protein>
<dbReference type="GO" id="GO:0008967">
    <property type="term" value="F:phosphoglycolate phosphatase activity"/>
    <property type="evidence" value="ECO:0007669"/>
    <property type="project" value="TreeGrafter"/>
</dbReference>
<evidence type="ECO:0000313" key="2">
    <source>
        <dbReference type="Proteomes" id="UP000198943"/>
    </source>
</evidence>
<organism evidence="1 2">
    <name type="scientific">Succiniclasticum ruminis</name>
    <dbReference type="NCBI Taxonomy" id="40841"/>
    <lineage>
        <taxon>Bacteria</taxon>
        <taxon>Bacillati</taxon>
        <taxon>Bacillota</taxon>
        <taxon>Negativicutes</taxon>
        <taxon>Acidaminococcales</taxon>
        <taxon>Acidaminococcaceae</taxon>
        <taxon>Succiniclasticum</taxon>
    </lineage>
</organism>
<dbReference type="InterPro" id="IPR006439">
    <property type="entry name" value="HAD-SF_hydro_IA"/>
</dbReference>
<dbReference type="SFLD" id="SFLDS00003">
    <property type="entry name" value="Haloacid_Dehalogenase"/>
    <property type="match status" value="1"/>
</dbReference>
<dbReference type="InterPro" id="IPR023214">
    <property type="entry name" value="HAD_sf"/>
</dbReference>
<dbReference type="AlphaFoldDB" id="A0A1G6M327"/>
<dbReference type="Proteomes" id="UP000198943">
    <property type="component" value="Unassembled WGS sequence"/>
</dbReference>
<dbReference type="InterPro" id="IPR041492">
    <property type="entry name" value="HAD_2"/>
</dbReference>
<dbReference type="SFLD" id="SFLDG01129">
    <property type="entry name" value="C1.5:_HAD__Beta-PGM__Phosphata"/>
    <property type="match status" value="1"/>
</dbReference>
<dbReference type="Gene3D" id="3.40.50.1000">
    <property type="entry name" value="HAD superfamily/HAD-like"/>
    <property type="match status" value="1"/>
</dbReference>
<dbReference type="InterPro" id="IPR023198">
    <property type="entry name" value="PGP-like_dom2"/>
</dbReference>
<dbReference type="SUPFAM" id="SSF56784">
    <property type="entry name" value="HAD-like"/>
    <property type="match status" value="1"/>
</dbReference>
<name>A0A1G6M327_9FIRM</name>
<evidence type="ECO:0000313" key="1">
    <source>
        <dbReference type="EMBL" id="SDC49385.1"/>
    </source>
</evidence>
<dbReference type="PANTHER" id="PTHR43434:SF1">
    <property type="entry name" value="PHOSPHOGLYCOLATE PHOSPHATASE"/>
    <property type="match status" value="1"/>
</dbReference>
<dbReference type="Gene3D" id="1.10.150.240">
    <property type="entry name" value="Putative phosphatase, domain 2"/>
    <property type="match status" value="1"/>
</dbReference>
<dbReference type="NCBIfam" id="TIGR01662">
    <property type="entry name" value="HAD-SF-IIIA"/>
    <property type="match status" value="1"/>
</dbReference>
<dbReference type="EMBL" id="FMYW01000008">
    <property type="protein sequence ID" value="SDC49385.1"/>
    <property type="molecule type" value="Genomic_DNA"/>
</dbReference>
<gene>
    <name evidence="1" type="ORF">SAMN04487864_108134</name>
</gene>
<dbReference type="PANTHER" id="PTHR43434">
    <property type="entry name" value="PHOSPHOGLYCOLATE PHOSPHATASE"/>
    <property type="match status" value="1"/>
</dbReference>